<dbReference type="PANTHER" id="PTHR46211">
    <property type="entry name" value="GLYCEROPHOSPHORYL DIESTER PHOSPHODIESTERASE"/>
    <property type="match status" value="1"/>
</dbReference>
<dbReference type="Gene3D" id="3.20.20.190">
    <property type="entry name" value="Phosphatidylinositol (PI) phosphodiesterase"/>
    <property type="match status" value="1"/>
</dbReference>
<sequence length="239" mass="26096">MNTQARDFKWLTAQPIAHRGYHDMNQAVWENTPSAFARAIAAGYAIECDLQIATDGVPVVFHDDDLTRLCGLPGDVRERSSRELGQLAVGGTADRVPSLTDTLKQVAGQVPLVLELKGRPGDDDGFADAVVESLEDYDGPVALMSFDHHLLRDLKACNPPRPIGLTADGTKPEAFFTHEEAMQLGLDFISYCVHHLPNSFVEAQRKQGVPVITWTVRDSGAVELTTAHADQMTFEGFAP</sequence>
<dbReference type="eggNOG" id="COG0584">
    <property type="taxonomic scope" value="Bacteria"/>
</dbReference>
<dbReference type="SUPFAM" id="SSF51695">
    <property type="entry name" value="PLC-like phosphodiesterases"/>
    <property type="match status" value="1"/>
</dbReference>
<name>A9DCV2_HOEPD</name>
<feature type="domain" description="GP-PDE" evidence="1">
    <location>
        <begin position="13"/>
        <end position="239"/>
    </location>
</feature>
<dbReference type="Proteomes" id="UP000004291">
    <property type="component" value="Chromosome"/>
</dbReference>
<dbReference type="Pfam" id="PF03009">
    <property type="entry name" value="GDPD"/>
    <property type="match status" value="1"/>
</dbReference>
<evidence type="ECO:0000259" key="1">
    <source>
        <dbReference type="PROSITE" id="PS51704"/>
    </source>
</evidence>
<dbReference type="STRING" id="411684.HPDFL43_07022"/>
<evidence type="ECO:0000313" key="3">
    <source>
        <dbReference type="Proteomes" id="UP000004291"/>
    </source>
</evidence>
<dbReference type="InterPro" id="IPR030395">
    <property type="entry name" value="GP_PDE_dom"/>
</dbReference>
<dbReference type="CDD" id="cd08585">
    <property type="entry name" value="GDPD_like_3"/>
    <property type="match status" value="1"/>
</dbReference>
<organism evidence="2 3">
    <name type="scientific">Hoeflea phototrophica (strain DSM 17068 / NCIMB 14078 / DFL-43)</name>
    <dbReference type="NCBI Taxonomy" id="411684"/>
    <lineage>
        <taxon>Bacteria</taxon>
        <taxon>Pseudomonadati</taxon>
        <taxon>Pseudomonadota</taxon>
        <taxon>Alphaproteobacteria</taxon>
        <taxon>Hyphomicrobiales</taxon>
        <taxon>Rhizobiaceae</taxon>
        <taxon>Hoeflea</taxon>
    </lineage>
</organism>
<dbReference type="RefSeq" id="WP_007197188.1">
    <property type="nucleotide sequence ID" value="NZ_CM002917.1"/>
</dbReference>
<protein>
    <submittedName>
        <fullName evidence="2">Glycerophosphoryl diester phosphodiesterase</fullName>
    </submittedName>
</protein>
<dbReference type="EMBL" id="ABIA03000002">
    <property type="protein sequence ID" value="EDQ32213.1"/>
    <property type="molecule type" value="Genomic_DNA"/>
</dbReference>
<gene>
    <name evidence="2" type="ORF">HPDFL43_07022</name>
</gene>
<dbReference type="PANTHER" id="PTHR46211:SF1">
    <property type="entry name" value="GLYCEROPHOSPHODIESTER PHOSPHODIESTERASE, CYTOPLASMIC"/>
    <property type="match status" value="1"/>
</dbReference>
<proteinExistence type="predicted"/>
<dbReference type="GO" id="GO:0006629">
    <property type="term" value="P:lipid metabolic process"/>
    <property type="evidence" value="ECO:0007669"/>
    <property type="project" value="InterPro"/>
</dbReference>
<dbReference type="GO" id="GO:0008081">
    <property type="term" value="F:phosphoric diester hydrolase activity"/>
    <property type="evidence" value="ECO:0007669"/>
    <property type="project" value="InterPro"/>
</dbReference>
<reference evidence="2 3" key="2">
    <citation type="submission" date="2012-06" db="EMBL/GenBank/DDBJ databases">
        <authorList>
            <person name="Fiebig A."/>
        </authorList>
    </citation>
    <scope>NUCLEOTIDE SEQUENCE [LARGE SCALE GENOMIC DNA]</scope>
    <source>
        <strain evidence="2 3">DFL-43</strain>
    </source>
</reference>
<comment type="caution">
    <text evidence="2">The sequence shown here is derived from an EMBL/GenBank/DDBJ whole genome shotgun (WGS) entry which is preliminary data.</text>
</comment>
<dbReference type="PROSITE" id="PS51704">
    <property type="entry name" value="GP_PDE"/>
    <property type="match status" value="1"/>
</dbReference>
<dbReference type="OrthoDB" id="384721at2"/>
<accession>A9DCV2</accession>
<keyword evidence="3" id="KW-1185">Reference proteome</keyword>
<dbReference type="AlphaFoldDB" id="A9DCV2"/>
<reference evidence="2 3" key="1">
    <citation type="submission" date="2007-10" db="EMBL/GenBank/DDBJ databases">
        <authorList>
            <person name="Wagner-Dobler I."/>
            <person name="Ferriera S."/>
            <person name="Johnson J."/>
            <person name="Kravitz S."/>
            <person name="Beeson K."/>
            <person name="Sutton G."/>
            <person name="Rogers Y.-H."/>
            <person name="Friedman R."/>
            <person name="Frazier M."/>
            <person name="Venter J.C."/>
        </authorList>
    </citation>
    <scope>NUCLEOTIDE SEQUENCE [LARGE SCALE GENOMIC DNA]</scope>
    <source>
        <strain evidence="2 3">DFL-43</strain>
    </source>
</reference>
<dbReference type="HOGENOM" id="CLU_030006_10_0_5"/>
<dbReference type="InterPro" id="IPR017946">
    <property type="entry name" value="PLC-like_Pdiesterase_TIM-brl"/>
</dbReference>
<evidence type="ECO:0000313" key="2">
    <source>
        <dbReference type="EMBL" id="EDQ32213.1"/>
    </source>
</evidence>